<dbReference type="InterPro" id="IPR020476">
    <property type="entry name" value="Nudix_hydrolase"/>
</dbReference>
<dbReference type="PROSITE" id="PS51462">
    <property type="entry name" value="NUDIX"/>
    <property type="match status" value="1"/>
</dbReference>
<dbReference type="InterPro" id="IPR000086">
    <property type="entry name" value="NUDIX_hydrolase_dom"/>
</dbReference>
<dbReference type="EMBL" id="QFRA01000016">
    <property type="protein sequence ID" value="PZR04458.1"/>
    <property type="molecule type" value="Genomic_DNA"/>
</dbReference>
<evidence type="ECO:0000259" key="4">
    <source>
        <dbReference type="PROSITE" id="PS51462"/>
    </source>
</evidence>
<dbReference type="InterPro" id="IPR020084">
    <property type="entry name" value="NUDIX_hydrolase_CS"/>
</dbReference>
<gene>
    <name evidence="5" type="ORF">DI525_06775</name>
</gene>
<evidence type="ECO:0000313" key="5">
    <source>
        <dbReference type="EMBL" id="PZR04458.1"/>
    </source>
</evidence>
<sequence>MDHSGDGWAIQANGARFWGVEGAAGLLLRAPGPDGLPMVLMQYRAEWTSMPLTWGVPGGARDADETVEEAALREAIEEAGLNPQDVTVVQKQVTTRVPVDYAVRRAPAEDWPRLPWYTSLTGKRWVGLMDPSVREWTYTTVSAFASHPLEVHKNNESIELVWVPESEIESLGLMAPFRRSLPMTSSVVQRGDVSQPTMRANESGEGAVWVVPR</sequence>
<protein>
    <submittedName>
        <fullName evidence="5">NUDIX hydrolase</fullName>
    </submittedName>
</protein>
<keyword evidence="2 3" id="KW-0378">Hydrolase</keyword>
<dbReference type="Gene3D" id="3.90.79.10">
    <property type="entry name" value="Nucleoside Triphosphate Pyrophosphohydrolase"/>
    <property type="match status" value="1"/>
</dbReference>
<comment type="caution">
    <text evidence="5">The sequence shown here is derived from an EMBL/GenBank/DDBJ whole genome shotgun (WGS) entry which is preliminary data.</text>
</comment>
<reference evidence="5 6" key="1">
    <citation type="submission" date="2017-08" db="EMBL/GenBank/DDBJ databases">
        <title>Infants hospitalized years apart are colonized by the same room-sourced microbial strains.</title>
        <authorList>
            <person name="Brooks B."/>
            <person name="Olm M.R."/>
            <person name="Firek B.A."/>
            <person name="Baker R."/>
            <person name="Thomas B.C."/>
            <person name="Morowitz M.J."/>
            <person name="Banfield J.F."/>
        </authorList>
    </citation>
    <scope>NUCLEOTIDE SEQUENCE [LARGE SCALE GENOMIC DNA]</scope>
    <source>
        <strain evidence="5">S2_003_000_R1_3</strain>
    </source>
</reference>
<dbReference type="CDD" id="cd18877">
    <property type="entry name" value="NUDIX_Hydrolase"/>
    <property type="match status" value="1"/>
</dbReference>
<feature type="domain" description="Nudix hydrolase" evidence="4">
    <location>
        <begin position="19"/>
        <end position="185"/>
    </location>
</feature>
<name>A0A2W5U6F5_9CORY</name>
<dbReference type="PROSITE" id="PS00893">
    <property type="entry name" value="NUDIX_BOX"/>
    <property type="match status" value="1"/>
</dbReference>
<evidence type="ECO:0000313" key="6">
    <source>
        <dbReference type="Proteomes" id="UP000249432"/>
    </source>
</evidence>
<organism evidence="5 6">
    <name type="scientific">Corynebacterium kroppenstedtii</name>
    <dbReference type="NCBI Taxonomy" id="161879"/>
    <lineage>
        <taxon>Bacteria</taxon>
        <taxon>Bacillati</taxon>
        <taxon>Actinomycetota</taxon>
        <taxon>Actinomycetes</taxon>
        <taxon>Mycobacteriales</taxon>
        <taxon>Corynebacteriaceae</taxon>
        <taxon>Corynebacterium</taxon>
    </lineage>
</organism>
<dbReference type="Proteomes" id="UP000249432">
    <property type="component" value="Unassembled WGS sequence"/>
</dbReference>
<dbReference type="AlphaFoldDB" id="A0A2W5U6F5"/>
<comment type="similarity">
    <text evidence="1 3">Belongs to the Nudix hydrolase family.</text>
</comment>
<evidence type="ECO:0000256" key="2">
    <source>
        <dbReference type="ARBA" id="ARBA00022801"/>
    </source>
</evidence>
<dbReference type="PRINTS" id="PR00502">
    <property type="entry name" value="NUDIXFAMILY"/>
</dbReference>
<dbReference type="RefSeq" id="WP_303734999.1">
    <property type="nucleotide sequence ID" value="NZ_CAKZHK010000009.1"/>
</dbReference>
<accession>A0A2W5U6F5</accession>
<dbReference type="SUPFAM" id="SSF55811">
    <property type="entry name" value="Nudix"/>
    <property type="match status" value="1"/>
</dbReference>
<evidence type="ECO:0000256" key="3">
    <source>
        <dbReference type="RuleBase" id="RU003476"/>
    </source>
</evidence>
<evidence type="ECO:0000256" key="1">
    <source>
        <dbReference type="ARBA" id="ARBA00005582"/>
    </source>
</evidence>
<proteinExistence type="inferred from homology"/>
<dbReference type="GO" id="GO:0016787">
    <property type="term" value="F:hydrolase activity"/>
    <property type="evidence" value="ECO:0007669"/>
    <property type="project" value="UniProtKB-KW"/>
</dbReference>
<dbReference type="InterPro" id="IPR015797">
    <property type="entry name" value="NUDIX_hydrolase-like_dom_sf"/>
</dbReference>
<dbReference type="Pfam" id="PF00293">
    <property type="entry name" value="NUDIX"/>
    <property type="match status" value="1"/>
</dbReference>